<dbReference type="WBParaSite" id="jg10810">
    <property type="protein sequence ID" value="jg10810"/>
    <property type="gene ID" value="jg10810"/>
</dbReference>
<name>A0A915CPG7_9BILA</name>
<proteinExistence type="predicted"/>
<keyword evidence="1" id="KW-0472">Membrane</keyword>
<evidence type="ECO:0000313" key="3">
    <source>
        <dbReference type="WBParaSite" id="jg10810"/>
    </source>
</evidence>
<sequence>MSSFTLTNLNVDKEHLDIFSAIYSSGAIYAKQLVSHHWKTVVGVLAAVFIAVFFVHTVYHLQKLESELTEHKENSKERDAKATLKLLELKSELTEHKGNLEDRGELRRKLVFTFNTIPLFHEPNNELKSEQKEIGGNL</sequence>
<accession>A0A915CPG7</accession>
<feature type="transmembrane region" description="Helical" evidence="1">
    <location>
        <begin position="41"/>
        <end position="61"/>
    </location>
</feature>
<organism evidence="2 3">
    <name type="scientific">Ditylenchus dipsaci</name>
    <dbReference type="NCBI Taxonomy" id="166011"/>
    <lineage>
        <taxon>Eukaryota</taxon>
        <taxon>Metazoa</taxon>
        <taxon>Ecdysozoa</taxon>
        <taxon>Nematoda</taxon>
        <taxon>Chromadorea</taxon>
        <taxon>Rhabditida</taxon>
        <taxon>Tylenchina</taxon>
        <taxon>Tylenchomorpha</taxon>
        <taxon>Sphaerularioidea</taxon>
        <taxon>Anguinidae</taxon>
        <taxon>Anguininae</taxon>
        <taxon>Ditylenchus</taxon>
    </lineage>
</organism>
<dbReference type="AlphaFoldDB" id="A0A915CPG7"/>
<keyword evidence="2" id="KW-1185">Reference proteome</keyword>
<dbReference type="Proteomes" id="UP000887574">
    <property type="component" value="Unplaced"/>
</dbReference>
<evidence type="ECO:0000313" key="2">
    <source>
        <dbReference type="Proteomes" id="UP000887574"/>
    </source>
</evidence>
<keyword evidence="1" id="KW-1133">Transmembrane helix</keyword>
<evidence type="ECO:0000256" key="1">
    <source>
        <dbReference type="SAM" id="Phobius"/>
    </source>
</evidence>
<keyword evidence="1" id="KW-0812">Transmembrane</keyword>
<protein>
    <submittedName>
        <fullName evidence="3">Uncharacterized protein</fullName>
    </submittedName>
</protein>
<reference evidence="3" key="1">
    <citation type="submission" date="2022-11" db="UniProtKB">
        <authorList>
            <consortium name="WormBaseParasite"/>
        </authorList>
    </citation>
    <scope>IDENTIFICATION</scope>
</reference>